<evidence type="ECO:0000313" key="8">
    <source>
        <dbReference type="Proteomes" id="UP000198405"/>
    </source>
</evidence>
<accession>A0A238YAI6</accession>
<dbReference type="PIRSF" id="PIRSF015582">
    <property type="entry name" value="Cit_lyase_B"/>
    <property type="match status" value="1"/>
</dbReference>
<dbReference type="GO" id="GO:0000287">
    <property type="term" value="F:magnesium ion binding"/>
    <property type="evidence" value="ECO:0007669"/>
    <property type="project" value="TreeGrafter"/>
</dbReference>
<evidence type="ECO:0000256" key="4">
    <source>
        <dbReference type="PIRSR" id="PIRSR015582-1"/>
    </source>
</evidence>
<evidence type="ECO:0000313" key="7">
    <source>
        <dbReference type="EMBL" id="SNR68276.1"/>
    </source>
</evidence>
<feature type="binding site" evidence="5">
    <location>
        <position position="193"/>
    </location>
    <ligand>
        <name>Mg(2+)</name>
        <dbReference type="ChEBI" id="CHEBI:18420"/>
    </ligand>
</feature>
<dbReference type="RefSeq" id="WP_089322560.1">
    <property type="nucleotide sequence ID" value="NZ_FZOB01000003.1"/>
</dbReference>
<organism evidence="7 8">
    <name type="scientific">Desulfurobacterium atlanticum</name>
    <dbReference type="NCBI Taxonomy" id="240169"/>
    <lineage>
        <taxon>Bacteria</taxon>
        <taxon>Pseudomonadati</taxon>
        <taxon>Aquificota</taxon>
        <taxon>Aquificia</taxon>
        <taxon>Desulfurobacteriales</taxon>
        <taxon>Desulfurobacteriaceae</taxon>
        <taxon>Desulfurobacterium</taxon>
    </lineage>
</organism>
<evidence type="ECO:0000256" key="3">
    <source>
        <dbReference type="ARBA" id="ARBA00022842"/>
    </source>
</evidence>
<evidence type="ECO:0000259" key="6">
    <source>
        <dbReference type="Pfam" id="PF03328"/>
    </source>
</evidence>
<dbReference type="SUPFAM" id="SSF51621">
    <property type="entry name" value="Phosphoenolpyruvate/pyruvate domain"/>
    <property type="match status" value="1"/>
</dbReference>
<sequence length="329" mass="37311">MDFQNFFKIAEESLKTGNPEILNTFEPKKEILREPVKKLFIRSAILVSGDKIKHLKKIVERDVDIIIFNLEDGVSDKNKPIARKILKIFLSNINPENKQIVVRLNPIDSSFFFDDICEILPAIPHGIRLSKVETPEDVIALDKIITAFEKKIGIRENTIKIHLSIETGKSIQNLKEILQSSKRIETAYLGILDLFSDLKLPQSAIKTSPTAKFLKANFVTTCRSYNVYPVAPAYQNYKDLEGFEKECMEDKIIGFSGKSCISIKQTEIANLIFSPSEEEIEKARKIVELYKKAEEKGEGGITFNGLFIDQPIYKDALNILKLSGTLNEI</sequence>
<dbReference type="GO" id="GO:0016829">
    <property type="term" value="F:lyase activity"/>
    <property type="evidence" value="ECO:0007669"/>
    <property type="project" value="UniProtKB-KW"/>
</dbReference>
<dbReference type="GO" id="GO:0006107">
    <property type="term" value="P:oxaloacetate metabolic process"/>
    <property type="evidence" value="ECO:0007669"/>
    <property type="project" value="TreeGrafter"/>
</dbReference>
<dbReference type="Gene3D" id="3.20.20.60">
    <property type="entry name" value="Phosphoenolpyruvate-binding domains"/>
    <property type="match status" value="1"/>
</dbReference>
<evidence type="ECO:0000256" key="5">
    <source>
        <dbReference type="PIRSR" id="PIRSR015582-2"/>
    </source>
</evidence>
<name>A0A238YAI6_9BACT</name>
<comment type="cofactor">
    <cofactor evidence="1">
        <name>Mg(2+)</name>
        <dbReference type="ChEBI" id="CHEBI:18420"/>
    </cofactor>
</comment>
<dbReference type="InterPro" id="IPR005000">
    <property type="entry name" value="Aldolase/citrate-lyase_domain"/>
</dbReference>
<dbReference type="AlphaFoldDB" id="A0A238YAI6"/>
<gene>
    <name evidence="7" type="ORF">SAMN06265340_1033</name>
</gene>
<feature type="binding site" evidence="4">
    <location>
        <position position="103"/>
    </location>
    <ligand>
        <name>substrate</name>
    </ligand>
</feature>
<evidence type="ECO:0000256" key="1">
    <source>
        <dbReference type="ARBA" id="ARBA00001946"/>
    </source>
</evidence>
<keyword evidence="3 5" id="KW-0460">Magnesium</keyword>
<dbReference type="InterPro" id="IPR015813">
    <property type="entry name" value="Pyrv/PenolPyrv_kinase-like_dom"/>
</dbReference>
<protein>
    <submittedName>
        <fullName evidence="7">Citrate lyase subunit beta / citryl-CoA lyase</fullName>
    </submittedName>
</protein>
<dbReference type="EMBL" id="FZOB01000003">
    <property type="protein sequence ID" value="SNR68276.1"/>
    <property type="molecule type" value="Genomic_DNA"/>
</dbReference>
<keyword evidence="8" id="KW-1185">Reference proteome</keyword>
<feature type="binding site" evidence="4">
    <location>
        <position position="166"/>
    </location>
    <ligand>
        <name>substrate</name>
    </ligand>
</feature>
<dbReference type="Proteomes" id="UP000198405">
    <property type="component" value="Unassembled WGS sequence"/>
</dbReference>
<proteinExistence type="predicted"/>
<dbReference type="InterPro" id="IPR040442">
    <property type="entry name" value="Pyrv_kinase-like_dom_sf"/>
</dbReference>
<dbReference type="OrthoDB" id="9786940at2"/>
<dbReference type="PANTHER" id="PTHR32308:SF0">
    <property type="entry name" value="HPCH_HPAI ALDOLASE_CITRATE LYASE DOMAIN-CONTAINING PROTEIN"/>
    <property type="match status" value="1"/>
</dbReference>
<evidence type="ECO:0000256" key="2">
    <source>
        <dbReference type="ARBA" id="ARBA00022723"/>
    </source>
</evidence>
<dbReference type="Pfam" id="PF03328">
    <property type="entry name" value="HpcH_HpaI"/>
    <property type="match status" value="1"/>
</dbReference>
<dbReference type="PANTHER" id="PTHR32308">
    <property type="entry name" value="LYASE BETA SUBUNIT, PUTATIVE (AFU_ORTHOLOGUE AFUA_4G13030)-RELATED"/>
    <property type="match status" value="1"/>
</dbReference>
<reference evidence="8" key="1">
    <citation type="submission" date="2017-06" db="EMBL/GenBank/DDBJ databases">
        <authorList>
            <person name="Varghese N."/>
            <person name="Submissions S."/>
        </authorList>
    </citation>
    <scope>NUCLEOTIDE SEQUENCE [LARGE SCALE GENOMIC DNA]</scope>
    <source>
        <strain evidence="8">DSM 15668</strain>
    </source>
</reference>
<feature type="domain" description="HpcH/HpaI aldolase/citrate lyase" evidence="6">
    <location>
        <begin position="43"/>
        <end position="261"/>
    </location>
</feature>
<dbReference type="InterPro" id="IPR011206">
    <property type="entry name" value="Citrate_lyase_beta/mcl1/mcl2"/>
</dbReference>
<feature type="binding site" evidence="5">
    <location>
        <position position="166"/>
    </location>
    <ligand>
        <name>Mg(2+)</name>
        <dbReference type="ChEBI" id="CHEBI:18420"/>
    </ligand>
</feature>
<keyword evidence="7" id="KW-0456">Lyase</keyword>
<keyword evidence="2 5" id="KW-0479">Metal-binding</keyword>